<evidence type="ECO:0000256" key="1">
    <source>
        <dbReference type="ARBA" id="ARBA00001936"/>
    </source>
</evidence>
<keyword evidence="6" id="KW-1185">Reference proteome</keyword>
<dbReference type="InterPro" id="IPR020084">
    <property type="entry name" value="NUDIX_hydrolase_CS"/>
</dbReference>
<dbReference type="EMBL" id="JAIVGD010000003">
    <property type="protein sequence ID" value="KAH0777699.1"/>
    <property type="molecule type" value="Genomic_DNA"/>
</dbReference>
<evidence type="ECO:0000259" key="4">
    <source>
        <dbReference type="PROSITE" id="PS51462"/>
    </source>
</evidence>
<dbReference type="PANTHER" id="PTHR11839:SF22">
    <property type="entry name" value="NUDIX HYDROLASE 26, CHLOROPLASTIC"/>
    <property type="match status" value="1"/>
</dbReference>
<name>A0ABQ7WAH3_SOLTU</name>
<dbReference type="Gene3D" id="3.90.79.10">
    <property type="entry name" value="Nucleoside Triphosphate Pyrophosphohydrolase"/>
    <property type="match status" value="1"/>
</dbReference>
<dbReference type="NCBIfam" id="NF001936">
    <property type="entry name" value="PRK00714.1-3"/>
    <property type="match status" value="1"/>
</dbReference>
<accession>A0ABQ7WAH3</accession>
<dbReference type="InterPro" id="IPR020476">
    <property type="entry name" value="Nudix_hydrolase"/>
</dbReference>
<sequence length="274" mass="30356">MEANSSASASDSKITAILSNAQATANAITEVSRAILEDGGSDVNSLRIAEHFIVANVKFKINNPLELVPLNTTPFPHCPSKSYQITALPLVLRCKTASFASLPSSPPPPSSTMENPPEGYRRNVGICLMNPSNKKIFAASRLDIPSAWQMPQGGVDDNEDPTNAAIRELREETGVTSAEIVAEVPHWVTYDFPPDVREKLRHQWGSDWKGQAQKWFLFKFTGKDEEINLLGDGAEKAEFGEWSWISPEQVIELAVDFKKPVYREVLSVFSQHFQ</sequence>
<reference evidence="5 6" key="1">
    <citation type="journal article" date="2021" name="bioRxiv">
        <title>Chromosome-scale and haplotype-resolved genome assembly of a tetraploid potato cultivar.</title>
        <authorList>
            <person name="Sun H."/>
            <person name="Jiao W.-B."/>
            <person name="Krause K."/>
            <person name="Campoy J.A."/>
            <person name="Goel M."/>
            <person name="Folz-Donahue K."/>
            <person name="Kukat C."/>
            <person name="Huettel B."/>
            <person name="Schneeberger K."/>
        </authorList>
    </citation>
    <scope>NUCLEOTIDE SEQUENCE [LARGE SCALE GENOMIC DNA]</scope>
    <source>
        <strain evidence="5">SolTubOtavaFocal</strain>
        <tissue evidence="5">Leaves</tissue>
    </source>
</reference>
<organism evidence="5 6">
    <name type="scientific">Solanum tuberosum</name>
    <name type="common">Potato</name>
    <dbReference type="NCBI Taxonomy" id="4113"/>
    <lineage>
        <taxon>Eukaryota</taxon>
        <taxon>Viridiplantae</taxon>
        <taxon>Streptophyta</taxon>
        <taxon>Embryophyta</taxon>
        <taxon>Tracheophyta</taxon>
        <taxon>Spermatophyta</taxon>
        <taxon>Magnoliopsida</taxon>
        <taxon>eudicotyledons</taxon>
        <taxon>Gunneridae</taxon>
        <taxon>Pentapetalae</taxon>
        <taxon>asterids</taxon>
        <taxon>lamiids</taxon>
        <taxon>Solanales</taxon>
        <taxon>Solanaceae</taxon>
        <taxon>Solanoideae</taxon>
        <taxon>Solaneae</taxon>
        <taxon>Solanum</taxon>
    </lineage>
</organism>
<comment type="caution">
    <text evidence="5">The sequence shown here is derived from an EMBL/GenBank/DDBJ whole genome shotgun (WGS) entry which is preliminary data.</text>
</comment>
<protein>
    <recommendedName>
        <fullName evidence="4">Nudix hydrolase domain-containing protein</fullName>
    </recommendedName>
</protein>
<dbReference type="Proteomes" id="UP000826656">
    <property type="component" value="Unassembled WGS sequence"/>
</dbReference>
<dbReference type="SUPFAM" id="SSF55811">
    <property type="entry name" value="Nudix"/>
    <property type="match status" value="1"/>
</dbReference>
<evidence type="ECO:0000313" key="6">
    <source>
        <dbReference type="Proteomes" id="UP000826656"/>
    </source>
</evidence>
<dbReference type="Pfam" id="PF00293">
    <property type="entry name" value="NUDIX"/>
    <property type="match status" value="1"/>
</dbReference>
<comment type="similarity">
    <text evidence="3">Belongs to the Nudix hydrolase family.</text>
</comment>
<keyword evidence="2 3" id="KW-0378">Hydrolase</keyword>
<feature type="domain" description="Nudix hydrolase" evidence="4">
    <location>
        <begin position="119"/>
        <end position="267"/>
    </location>
</feature>
<dbReference type="InterPro" id="IPR015797">
    <property type="entry name" value="NUDIX_hydrolase-like_dom_sf"/>
</dbReference>
<gene>
    <name evidence="5" type="ORF">KY290_009110</name>
</gene>
<dbReference type="InterPro" id="IPR000086">
    <property type="entry name" value="NUDIX_hydrolase_dom"/>
</dbReference>
<dbReference type="HAMAP" id="MF_00298">
    <property type="entry name" value="Nudix_RppH"/>
    <property type="match status" value="1"/>
</dbReference>
<dbReference type="PRINTS" id="PR00502">
    <property type="entry name" value="NUDIXFAMILY"/>
</dbReference>
<dbReference type="PANTHER" id="PTHR11839">
    <property type="entry name" value="UDP/ADP-SUGAR PYROPHOSPHATASE"/>
    <property type="match status" value="1"/>
</dbReference>
<dbReference type="NCBIfam" id="NF001938">
    <property type="entry name" value="PRK00714.1-5"/>
    <property type="match status" value="1"/>
</dbReference>
<dbReference type="CDD" id="cd03671">
    <property type="entry name" value="NUDIX_Ap4A_hydrolase_plant_like"/>
    <property type="match status" value="1"/>
</dbReference>
<evidence type="ECO:0000313" key="5">
    <source>
        <dbReference type="EMBL" id="KAH0777699.1"/>
    </source>
</evidence>
<dbReference type="InterPro" id="IPR022927">
    <property type="entry name" value="RppH"/>
</dbReference>
<proteinExistence type="inferred from homology"/>
<evidence type="ECO:0000256" key="2">
    <source>
        <dbReference type="ARBA" id="ARBA00022801"/>
    </source>
</evidence>
<evidence type="ECO:0000256" key="3">
    <source>
        <dbReference type="RuleBase" id="RU003476"/>
    </source>
</evidence>
<comment type="cofactor">
    <cofactor evidence="1">
        <name>Mn(2+)</name>
        <dbReference type="ChEBI" id="CHEBI:29035"/>
    </cofactor>
</comment>
<dbReference type="PROSITE" id="PS51462">
    <property type="entry name" value="NUDIX"/>
    <property type="match status" value="1"/>
</dbReference>
<dbReference type="PROSITE" id="PS00893">
    <property type="entry name" value="NUDIX_BOX"/>
    <property type="match status" value="1"/>
</dbReference>